<keyword evidence="1" id="KW-0653">Protein transport</keyword>
<dbReference type="InParanoid" id="G8JTK4"/>
<dbReference type="GO" id="GO:0006906">
    <property type="term" value="P:vesicle fusion"/>
    <property type="evidence" value="ECO:0007669"/>
    <property type="project" value="EnsemblFungi"/>
</dbReference>
<dbReference type="InterPro" id="IPR042855">
    <property type="entry name" value="V_SNARE_CC"/>
</dbReference>
<feature type="transmembrane region" description="Helical" evidence="3">
    <location>
        <begin position="210"/>
        <end position="231"/>
    </location>
</feature>
<dbReference type="Gene3D" id="3.30.450.230">
    <property type="entry name" value="Vacuolar R-SNARE Nyv1, longin domain"/>
    <property type="match status" value="1"/>
</dbReference>
<dbReference type="eggNOG" id="KOG0860">
    <property type="taxonomic scope" value="Eukaryota"/>
</dbReference>
<dbReference type="OrthoDB" id="190375at2759"/>
<keyword evidence="2" id="KW-0175">Coiled coil</keyword>
<dbReference type="AlphaFoldDB" id="G8JTK4"/>
<gene>
    <name evidence="5" type="ordered locus">Ecym_4294</name>
</gene>
<dbReference type="InterPro" id="IPR038426">
    <property type="entry name" value="Nyv1_longin_sf"/>
</dbReference>
<dbReference type="GO" id="GO:0005484">
    <property type="term" value="F:SNAP receptor activity"/>
    <property type="evidence" value="ECO:0007669"/>
    <property type="project" value="EnsemblFungi"/>
</dbReference>
<dbReference type="EMBL" id="CP002500">
    <property type="protein sequence ID" value="AET39357.1"/>
    <property type="molecule type" value="Genomic_DNA"/>
</dbReference>
<keyword evidence="1" id="KW-0813">Transport</keyword>
<sequence>MKKYNVTYVEIVNKDKSTTRCQWFNENGRREAGYGSLSNTAQKDITKDTLHDLVHSVVIPKVVRLKGNKVTKTTVSLIDGYDCYYTTNDDGQTLVCFTSTDIPKILPLRTLTQLKGLNNDDDSSLKHNLETVIDDFHQELLSYHDSSTSEVTEQDLQTILNVMNDNIDKFLQRQERISLLVDQTSQLNQSSFNFQRKAVKIRRKMWWNNVKFWSICGIVTVVSLFLLWVILHL</sequence>
<reference evidence="6" key="1">
    <citation type="journal article" date="2012" name="G3 (Bethesda)">
        <title>Pichia sorbitophila, an interspecies yeast hybrid reveals early steps of genome resolution following polyploidization.</title>
        <authorList>
            <person name="Leh Louis V."/>
            <person name="Despons L."/>
            <person name="Friedrich A."/>
            <person name="Martin T."/>
            <person name="Durrens P."/>
            <person name="Casaregola S."/>
            <person name="Neuveglise C."/>
            <person name="Fairhead C."/>
            <person name="Marck C."/>
            <person name="Cruz J.A."/>
            <person name="Straub M.L."/>
            <person name="Kugler V."/>
            <person name="Sacerdot C."/>
            <person name="Uzunov Z."/>
            <person name="Thierry A."/>
            <person name="Weiss S."/>
            <person name="Bleykasten C."/>
            <person name="De Montigny J."/>
            <person name="Jacques N."/>
            <person name="Jung P."/>
            <person name="Lemaire M."/>
            <person name="Mallet S."/>
            <person name="Morel G."/>
            <person name="Richard G.F."/>
            <person name="Sarkar A."/>
            <person name="Savel G."/>
            <person name="Schacherer J."/>
            <person name="Seret M.L."/>
            <person name="Talla E."/>
            <person name="Samson G."/>
            <person name="Jubin C."/>
            <person name="Poulain J."/>
            <person name="Vacherie B."/>
            <person name="Barbe V."/>
            <person name="Pelletier E."/>
            <person name="Sherman D.J."/>
            <person name="Westhof E."/>
            <person name="Weissenbach J."/>
            <person name="Baret P.V."/>
            <person name="Wincker P."/>
            <person name="Gaillardin C."/>
            <person name="Dujon B."/>
            <person name="Souciet J.L."/>
        </authorList>
    </citation>
    <scope>NUCLEOTIDE SEQUENCE [LARGE SCALE GENOMIC DNA]</scope>
    <source>
        <strain evidence="6">CBS 270.75 / DBVPG 7215 / KCTC 17166 / NRRL Y-17582</strain>
    </source>
</reference>
<dbReference type="GO" id="GO:0042144">
    <property type="term" value="P:vacuole fusion, non-autophagic"/>
    <property type="evidence" value="ECO:0007669"/>
    <property type="project" value="EnsemblFungi"/>
</dbReference>
<dbReference type="Gene3D" id="1.20.5.110">
    <property type="match status" value="1"/>
</dbReference>
<proteinExistence type="predicted"/>
<organism evidence="5 6">
    <name type="scientific">Eremothecium cymbalariae (strain CBS 270.75 / DBVPG 7215 / KCTC 17166 / NRRL Y-17582)</name>
    <name type="common">Yeast</name>
    <dbReference type="NCBI Taxonomy" id="931890"/>
    <lineage>
        <taxon>Eukaryota</taxon>
        <taxon>Fungi</taxon>
        <taxon>Dikarya</taxon>
        <taxon>Ascomycota</taxon>
        <taxon>Saccharomycotina</taxon>
        <taxon>Saccharomycetes</taxon>
        <taxon>Saccharomycetales</taxon>
        <taxon>Saccharomycetaceae</taxon>
        <taxon>Eremothecium</taxon>
    </lineage>
</organism>
<feature type="domain" description="V-SNARE coiled-coil homology" evidence="4">
    <location>
        <begin position="148"/>
        <end position="208"/>
    </location>
</feature>
<evidence type="ECO:0000256" key="2">
    <source>
        <dbReference type="PROSITE-ProRule" id="PRU00290"/>
    </source>
</evidence>
<dbReference type="Proteomes" id="UP000006790">
    <property type="component" value="Chromosome 4"/>
</dbReference>
<name>G8JTK4_ERECY</name>
<evidence type="ECO:0000313" key="6">
    <source>
        <dbReference type="Proteomes" id="UP000006790"/>
    </source>
</evidence>
<dbReference type="Pfam" id="PF09426">
    <property type="entry name" value="Nyv1_longin"/>
    <property type="match status" value="1"/>
</dbReference>
<protein>
    <recommendedName>
        <fullName evidence="4">V-SNARE coiled-coil homology domain-containing protein</fullName>
    </recommendedName>
</protein>
<dbReference type="STRING" id="931890.G8JTK4"/>
<dbReference type="GO" id="GO:0015031">
    <property type="term" value="P:protein transport"/>
    <property type="evidence" value="ECO:0007669"/>
    <property type="project" value="UniProtKB-KW"/>
</dbReference>
<evidence type="ECO:0000256" key="1">
    <source>
        <dbReference type="ARBA" id="ARBA00022927"/>
    </source>
</evidence>
<keyword evidence="3" id="KW-0812">Transmembrane</keyword>
<dbReference type="InterPro" id="IPR019005">
    <property type="entry name" value="Vacuolar_R-SNAR_Nyv1_longi_dom"/>
</dbReference>
<dbReference type="GO" id="GO:0007036">
    <property type="term" value="P:vacuolar calcium ion homeostasis"/>
    <property type="evidence" value="ECO:0007669"/>
    <property type="project" value="EnsemblFungi"/>
</dbReference>
<dbReference type="SUPFAM" id="SSF58038">
    <property type="entry name" value="SNARE fusion complex"/>
    <property type="match status" value="1"/>
</dbReference>
<evidence type="ECO:0000259" key="4">
    <source>
        <dbReference type="PROSITE" id="PS50892"/>
    </source>
</evidence>
<dbReference type="PRINTS" id="PR00219">
    <property type="entry name" value="SYNAPTOBREVN"/>
</dbReference>
<dbReference type="RefSeq" id="XP_003646174.1">
    <property type="nucleotide sequence ID" value="XM_003646126.1"/>
</dbReference>
<dbReference type="PANTHER" id="PTHR21136">
    <property type="entry name" value="SNARE PROTEINS"/>
    <property type="match status" value="1"/>
</dbReference>
<dbReference type="InterPro" id="IPR051097">
    <property type="entry name" value="Synaptobrevin-like_transport"/>
</dbReference>
<dbReference type="GeneID" id="11469487"/>
<dbReference type="GO" id="GO:0000329">
    <property type="term" value="C:fungal-type vacuole membrane"/>
    <property type="evidence" value="ECO:0007669"/>
    <property type="project" value="EnsemblFungi"/>
</dbReference>
<evidence type="ECO:0000256" key="3">
    <source>
        <dbReference type="SAM" id="Phobius"/>
    </source>
</evidence>
<keyword evidence="6" id="KW-1185">Reference proteome</keyword>
<evidence type="ECO:0000313" key="5">
    <source>
        <dbReference type="EMBL" id="AET39357.1"/>
    </source>
</evidence>
<keyword evidence="3" id="KW-1133">Transmembrane helix</keyword>
<dbReference type="PANTHER" id="PTHR21136:SF168">
    <property type="entry name" value="VESICLE-ASSOCIATED MEMBRANE PROTEIN 9"/>
    <property type="match status" value="1"/>
</dbReference>
<dbReference type="HOGENOM" id="CLU_1107824_0_0_1"/>
<dbReference type="CDD" id="cd15843">
    <property type="entry name" value="R-SNARE"/>
    <property type="match status" value="1"/>
</dbReference>
<dbReference type="Pfam" id="PF00957">
    <property type="entry name" value="Synaptobrevin"/>
    <property type="match status" value="1"/>
</dbReference>
<keyword evidence="3" id="KW-0472">Membrane</keyword>
<dbReference type="KEGG" id="erc:Ecym_4294"/>
<dbReference type="PROSITE" id="PS50892">
    <property type="entry name" value="V_SNARE"/>
    <property type="match status" value="1"/>
</dbReference>
<dbReference type="OMA" id="DGYDCYY"/>
<dbReference type="InterPro" id="IPR001388">
    <property type="entry name" value="Synaptobrevin-like"/>
</dbReference>
<dbReference type="FunCoup" id="G8JTK4">
    <property type="interactions" value="63"/>
</dbReference>
<dbReference type="GO" id="GO:0031201">
    <property type="term" value="C:SNARE complex"/>
    <property type="evidence" value="ECO:0007669"/>
    <property type="project" value="EnsemblFungi"/>
</dbReference>
<accession>G8JTK4</accession>